<gene>
    <name evidence="7" type="ORF">WJU22_10130</name>
</gene>
<protein>
    <submittedName>
        <fullName evidence="7">Sigma-70 family RNA polymerase sigma factor</fullName>
    </submittedName>
</protein>
<dbReference type="InterPro" id="IPR036388">
    <property type="entry name" value="WH-like_DNA-bd_sf"/>
</dbReference>
<evidence type="ECO:0000256" key="1">
    <source>
        <dbReference type="ARBA" id="ARBA00010641"/>
    </source>
</evidence>
<organism evidence="7 8">
    <name type="scientific">Chitinophaga caseinilytica</name>
    <dbReference type="NCBI Taxonomy" id="2267521"/>
    <lineage>
        <taxon>Bacteria</taxon>
        <taxon>Pseudomonadati</taxon>
        <taxon>Bacteroidota</taxon>
        <taxon>Chitinophagia</taxon>
        <taxon>Chitinophagales</taxon>
        <taxon>Chitinophagaceae</taxon>
        <taxon>Chitinophaga</taxon>
    </lineage>
</organism>
<dbReference type="EMBL" id="CP150096">
    <property type="protein sequence ID" value="WZN48530.1"/>
    <property type="molecule type" value="Genomic_DNA"/>
</dbReference>
<dbReference type="PANTHER" id="PTHR43133">
    <property type="entry name" value="RNA POLYMERASE ECF-TYPE SIGMA FACTO"/>
    <property type="match status" value="1"/>
</dbReference>
<dbReference type="InterPro" id="IPR014284">
    <property type="entry name" value="RNA_pol_sigma-70_dom"/>
</dbReference>
<dbReference type="Gene3D" id="1.10.10.10">
    <property type="entry name" value="Winged helix-like DNA-binding domain superfamily/Winged helix DNA-binding domain"/>
    <property type="match status" value="1"/>
</dbReference>
<dbReference type="InterPro" id="IPR013325">
    <property type="entry name" value="RNA_pol_sigma_r2"/>
</dbReference>
<dbReference type="RefSeq" id="WP_341843120.1">
    <property type="nucleotide sequence ID" value="NZ_CP149792.1"/>
</dbReference>
<dbReference type="PANTHER" id="PTHR43133:SF46">
    <property type="entry name" value="RNA POLYMERASE SIGMA-70 FACTOR ECF SUBFAMILY"/>
    <property type="match status" value="1"/>
</dbReference>
<dbReference type="InterPro" id="IPR039425">
    <property type="entry name" value="RNA_pol_sigma-70-like"/>
</dbReference>
<evidence type="ECO:0000313" key="7">
    <source>
        <dbReference type="EMBL" id="WZN48530.1"/>
    </source>
</evidence>
<keyword evidence="2" id="KW-0805">Transcription regulation</keyword>
<dbReference type="InterPro" id="IPR007627">
    <property type="entry name" value="RNA_pol_sigma70_r2"/>
</dbReference>
<evidence type="ECO:0000256" key="2">
    <source>
        <dbReference type="ARBA" id="ARBA00023015"/>
    </source>
</evidence>
<dbReference type="Pfam" id="PF08281">
    <property type="entry name" value="Sigma70_r4_2"/>
    <property type="match status" value="1"/>
</dbReference>
<comment type="similarity">
    <text evidence="1">Belongs to the sigma-70 factor family. ECF subfamily.</text>
</comment>
<evidence type="ECO:0000256" key="4">
    <source>
        <dbReference type="ARBA" id="ARBA00023163"/>
    </source>
</evidence>
<sequence>MQDVFLKVWDRRESLGTVRSLEDYLFRMAKNRMTDLLRRNKTGMKVIHNLQQKDLPLDSPTESAVAYREYHRLAREAITQLPERRREVFLLSTDGGLSLDEIAATLGISRSAVKKHLGLATTQVKAYLRQHAEWTAGMLALIFLSR</sequence>
<feature type="domain" description="RNA polymerase sigma factor 70 region 4 type 2" evidence="6">
    <location>
        <begin position="73"/>
        <end position="120"/>
    </location>
</feature>
<evidence type="ECO:0000256" key="3">
    <source>
        <dbReference type="ARBA" id="ARBA00023082"/>
    </source>
</evidence>
<dbReference type="Pfam" id="PF04542">
    <property type="entry name" value="Sigma70_r2"/>
    <property type="match status" value="1"/>
</dbReference>
<keyword evidence="3" id="KW-0731">Sigma factor</keyword>
<dbReference type="SUPFAM" id="SSF88659">
    <property type="entry name" value="Sigma3 and sigma4 domains of RNA polymerase sigma factors"/>
    <property type="match status" value="1"/>
</dbReference>
<keyword evidence="4" id="KW-0804">Transcription</keyword>
<keyword evidence="8" id="KW-1185">Reference proteome</keyword>
<proteinExistence type="inferred from homology"/>
<evidence type="ECO:0000313" key="8">
    <source>
        <dbReference type="Proteomes" id="UP001449657"/>
    </source>
</evidence>
<reference evidence="7 8" key="1">
    <citation type="submission" date="2024-03" db="EMBL/GenBank/DDBJ databases">
        <title>Chitinophaga caseinilytica sp. nov., a casein hydrolysing bacterium isolated from forest soil.</title>
        <authorList>
            <person name="Lee D.S."/>
            <person name="Han D.M."/>
            <person name="Baek J.H."/>
            <person name="Choi D.G."/>
            <person name="Jeon J.H."/>
            <person name="Jeon C.O."/>
        </authorList>
    </citation>
    <scope>NUCLEOTIDE SEQUENCE [LARGE SCALE GENOMIC DNA]</scope>
    <source>
        <strain evidence="7 8">KACC 19118</strain>
    </source>
</reference>
<dbReference type="Proteomes" id="UP001449657">
    <property type="component" value="Chromosome"/>
</dbReference>
<evidence type="ECO:0000259" key="6">
    <source>
        <dbReference type="Pfam" id="PF08281"/>
    </source>
</evidence>
<dbReference type="InterPro" id="IPR013324">
    <property type="entry name" value="RNA_pol_sigma_r3/r4-like"/>
</dbReference>
<dbReference type="NCBIfam" id="TIGR02937">
    <property type="entry name" value="sigma70-ECF"/>
    <property type="match status" value="1"/>
</dbReference>
<dbReference type="Gene3D" id="1.10.1740.10">
    <property type="match status" value="1"/>
</dbReference>
<dbReference type="SUPFAM" id="SSF88946">
    <property type="entry name" value="Sigma2 domain of RNA polymerase sigma factors"/>
    <property type="match status" value="1"/>
</dbReference>
<evidence type="ECO:0000259" key="5">
    <source>
        <dbReference type="Pfam" id="PF04542"/>
    </source>
</evidence>
<name>A0ABZ2ZAP8_9BACT</name>
<feature type="domain" description="RNA polymerase sigma-70 region 2" evidence="5">
    <location>
        <begin position="1"/>
        <end position="41"/>
    </location>
</feature>
<accession>A0ABZ2ZAP8</accession>
<dbReference type="InterPro" id="IPR013249">
    <property type="entry name" value="RNA_pol_sigma70_r4_t2"/>
</dbReference>